<keyword evidence="3" id="KW-1185">Reference proteome</keyword>
<evidence type="ECO:0000313" key="2">
    <source>
        <dbReference type="EMBL" id="GFS04273.1"/>
    </source>
</evidence>
<accession>A0AAV4I1C5</accession>
<name>A0AAV4I1C5_9GAST</name>
<reference evidence="2 3" key="1">
    <citation type="journal article" date="2021" name="Elife">
        <title>Chloroplast acquisition without the gene transfer in kleptoplastic sea slugs, Plakobranchus ocellatus.</title>
        <authorList>
            <person name="Maeda T."/>
            <person name="Takahashi S."/>
            <person name="Yoshida T."/>
            <person name="Shimamura S."/>
            <person name="Takaki Y."/>
            <person name="Nagai Y."/>
            <person name="Toyoda A."/>
            <person name="Suzuki Y."/>
            <person name="Arimoto A."/>
            <person name="Ishii H."/>
            <person name="Satoh N."/>
            <person name="Nishiyama T."/>
            <person name="Hasebe M."/>
            <person name="Maruyama T."/>
            <person name="Minagawa J."/>
            <person name="Obokata J."/>
            <person name="Shigenobu S."/>
        </authorList>
    </citation>
    <scope>NUCLEOTIDE SEQUENCE [LARGE SCALE GENOMIC DNA]</scope>
</reference>
<feature type="compositionally biased region" description="Gly residues" evidence="1">
    <location>
        <begin position="83"/>
        <end position="92"/>
    </location>
</feature>
<organism evidence="2 3">
    <name type="scientific">Elysia marginata</name>
    <dbReference type="NCBI Taxonomy" id="1093978"/>
    <lineage>
        <taxon>Eukaryota</taxon>
        <taxon>Metazoa</taxon>
        <taxon>Spiralia</taxon>
        <taxon>Lophotrochozoa</taxon>
        <taxon>Mollusca</taxon>
        <taxon>Gastropoda</taxon>
        <taxon>Heterobranchia</taxon>
        <taxon>Euthyneura</taxon>
        <taxon>Panpulmonata</taxon>
        <taxon>Sacoglossa</taxon>
        <taxon>Placobranchoidea</taxon>
        <taxon>Plakobranchidae</taxon>
        <taxon>Elysia</taxon>
    </lineage>
</organism>
<gene>
    <name evidence="2" type="ORF">ElyMa_001170500</name>
</gene>
<proteinExistence type="predicted"/>
<dbReference type="AlphaFoldDB" id="A0AAV4I1C5"/>
<dbReference type="EMBL" id="BMAT01002304">
    <property type="protein sequence ID" value="GFS04273.1"/>
    <property type="molecule type" value="Genomic_DNA"/>
</dbReference>
<feature type="compositionally biased region" description="Low complexity" evidence="1">
    <location>
        <begin position="36"/>
        <end position="57"/>
    </location>
</feature>
<sequence length="136" mass="14241">MFLVLSTHPSLHTHTYRKLDGLLDSNPLSLPPQAMRRQSSSASGYSRKGSAASLSSASGGGERDRRSRTAALLLDEDEDSGNVSGGGAGGVTSGSTVAVVHAQESPVLMIRSRSSNKQVKSAIENLQAADDDLFEL</sequence>
<evidence type="ECO:0000313" key="3">
    <source>
        <dbReference type="Proteomes" id="UP000762676"/>
    </source>
</evidence>
<evidence type="ECO:0000256" key="1">
    <source>
        <dbReference type="SAM" id="MobiDB-lite"/>
    </source>
</evidence>
<dbReference type="Proteomes" id="UP000762676">
    <property type="component" value="Unassembled WGS sequence"/>
</dbReference>
<feature type="region of interest" description="Disordered" evidence="1">
    <location>
        <begin position="27"/>
        <end position="92"/>
    </location>
</feature>
<protein>
    <submittedName>
        <fullName evidence="2">Uncharacterized protein</fullName>
    </submittedName>
</protein>
<comment type="caution">
    <text evidence="2">The sequence shown here is derived from an EMBL/GenBank/DDBJ whole genome shotgun (WGS) entry which is preliminary data.</text>
</comment>